<dbReference type="RefSeq" id="XP_002956314.1">
    <property type="nucleotide sequence ID" value="XM_002956268.1"/>
</dbReference>
<feature type="compositionally biased region" description="Gly residues" evidence="1">
    <location>
        <begin position="1"/>
        <end position="11"/>
    </location>
</feature>
<evidence type="ECO:0000313" key="2">
    <source>
        <dbReference type="EMBL" id="EFJ42663.1"/>
    </source>
</evidence>
<gene>
    <name evidence="2" type="ORF">VOLCADRAFT_97264</name>
</gene>
<organism evidence="3">
    <name type="scientific">Volvox carteri f. nagariensis</name>
    <dbReference type="NCBI Taxonomy" id="3068"/>
    <lineage>
        <taxon>Eukaryota</taxon>
        <taxon>Viridiplantae</taxon>
        <taxon>Chlorophyta</taxon>
        <taxon>core chlorophytes</taxon>
        <taxon>Chlorophyceae</taxon>
        <taxon>CS clade</taxon>
        <taxon>Chlamydomonadales</taxon>
        <taxon>Volvocaceae</taxon>
        <taxon>Volvox</taxon>
    </lineage>
</organism>
<dbReference type="GeneID" id="9619141"/>
<feature type="region of interest" description="Disordered" evidence="1">
    <location>
        <begin position="1"/>
        <end position="33"/>
    </location>
</feature>
<feature type="compositionally biased region" description="Gly residues" evidence="1">
    <location>
        <begin position="126"/>
        <end position="140"/>
    </location>
</feature>
<sequence>MNSGKRGGPGGNQRPQQPQRRSMSYLTRRRERVGIQTQRVAPGSVVRVKRQQVGAHRTPEFVGAAAQRRNQPFVQHGRRVRFRGTGGTPGVSHVRRVEDRILSQDLKTRKVIDVDDEVIVWLGEMGGTGQGRTGSGGGGHADTKVKKAVSQEQKLTKL</sequence>
<dbReference type="AlphaFoldDB" id="D8UCA5"/>
<keyword evidence="3" id="KW-1185">Reference proteome</keyword>
<dbReference type="EMBL" id="GL378380">
    <property type="protein sequence ID" value="EFJ42663.1"/>
    <property type="molecule type" value="Genomic_DNA"/>
</dbReference>
<reference evidence="2 3" key="1">
    <citation type="journal article" date="2010" name="Science">
        <title>Genomic analysis of organismal complexity in the multicellular green alga Volvox carteri.</title>
        <authorList>
            <person name="Prochnik S.E."/>
            <person name="Umen J."/>
            <person name="Nedelcu A.M."/>
            <person name="Hallmann A."/>
            <person name="Miller S.M."/>
            <person name="Nishii I."/>
            <person name="Ferris P."/>
            <person name="Kuo A."/>
            <person name="Mitros T."/>
            <person name="Fritz-Laylin L.K."/>
            <person name="Hellsten U."/>
            <person name="Chapman J."/>
            <person name="Simakov O."/>
            <person name="Rensing S.A."/>
            <person name="Terry A."/>
            <person name="Pangilinan J."/>
            <person name="Kapitonov V."/>
            <person name="Jurka J."/>
            <person name="Salamov A."/>
            <person name="Shapiro H."/>
            <person name="Schmutz J."/>
            <person name="Grimwood J."/>
            <person name="Lindquist E."/>
            <person name="Lucas S."/>
            <person name="Grigoriev I.V."/>
            <person name="Schmitt R."/>
            <person name="Kirk D."/>
            <person name="Rokhsar D.S."/>
        </authorList>
    </citation>
    <scope>NUCLEOTIDE SEQUENCE [LARGE SCALE GENOMIC DNA]</scope>
    <source>
        <strain evidence="3">f. Nagariensis / Eve</strain>
    </source>
</reference>
<dbReference type="InParanoid" id="D8UCA5"/>
<name>D8UCA5_VOLCA</name>
<feature type="compositionally biased region" description="Low complexity" evidence="1">
    <location>
        <begin position="12"/>
        <end position="21"/>
    </location>
</feature>
<evidence type="ECO:0000313" key="3">
    <source>
        <dbReference type="Proteomes" id="UP000001058"/>
    </source>
</evidence>
<protein>
    <submittedName>
        <fullName evidence="2">Uncharacterized protein</fullName>
    </submittedName>
</protein>
<proteinExistence type="predicted"/>
<accession>D8UCA5</accession>
<dbReference type="Proteomes" id="UP000001058">
    <property type="component" value="Unassembled WGS sequence"/>
</dbReference>
<dbReference type="KEGG" id="vcn:VOLCADRAFT_97264"/>
<feature type="region of interest" description="Disordered" evidence="1">
    <location>
        <begin position="126"/>
        <end position="158"/>
    </location>
</feature>
<evidence type="ECO:0000256" key="1">
    <source>
        <dbReference type="SAM" id="MobiDB-lite"/>
    </source>
</evidence>